<proteinExistence type="predicted"/>
<accession>A0A1F7SLN7</accession>
<feature type="domain" description="Fido" evidence="1">
    <location>
        <begin position="206"/>
        <end position="336"/>
    </location>
</feature>
<dbReference type="InterPro" id="IPR036597">
    <property type="entry name" value="Fido-like_dom_sf"/>
</dbReference>
<name>A0A1F7SLN7_9BACT</name>
<protein>
    <recommendedName>
        <fullName evidence="1">Fido domain-containing protein</fullName>
    </recommendedName>
</protein>
<dbReference type="STRING" id="1817883.A3G31_03935"/>
<dbReference type="PROSITE" id="PS51459">
    <property type="entry name" value="FIDO"/>
    <property type="match status" value="1"/>
</dbReference>
<comment type="caution">
    <text evidence="2">The sequence shown here is derived from an EMBL/GenBank/DDBJ whole genome shotgun (WGS) entry which is preliminary data.</text>
</comment>
<dbReference type="Proteomes" id="UP000178082">
    <property type="component" value="Unassembled WGS sequence"/>
</dbReference>
<dbReference type="InterPro" id="IPR011204">
    <property type="entry name" value="Virulence_RhuM-like"/>
</dbReference>
<dbReference type="PANTHER" id="PTHR35810:SF1">
    <property type="entry name" value="CYTOPLASMIC PROTEIN"/>
    <property type="match status" value="1"/>
</dbReference>
<dbReference type="Gene3D" id="1.20.120.1870">
    <property type="entry name" value="Fic/DOC protein, Fido domain"/>
    <property type="match status" value="1"/>
</dbReference>
<dbReference type="InterPro" id="IPR003812">
    <property type="entry name" value="Fido"/>
</dbReference>
<organism evidence="2 3">
    <name type="scientific">Candidatus Schekmanbacteria bacterium RIFCSPLOWO2_12_FULL_38_15</name>
    <dbReference type="NCBI Taxonomy" id="1817883"/>
    <lineage>
        <taxon>Bacteria</taxon>
        <taxon>Candidatus Schekmaniibacteriota</taxon>
    </lineage>
</organism>
<dbReference type="Pfam" id="PF13310">
    <property type="entry name" value="Virulence_RhuM"/>
    <property type="match status" value="1"/>
</dbReference>
<sequence length="336" mass="38694">MEEDKAKGNKGELVIYRSKDGQSSIYVHLFENTVWLNLDQMAVLFSRDKSVISRHIKNVFYEKELNKKSVVANFATTASDGKTYHVDYYNLDVIISIGYRVKSQRGVQFRIWATKILKDYLVKGYTLNQKRIAELKGKEFKEFEEAVFLIKKIIETKQLSSSESTGLLHVITDYANTWLLLQKYDEDKLEISRKTKSLFVFEYDEAVQAINELKHNLISKKEAGNLFGIERSDGLKSILGSISQTFGGEELYPSIEEKAAHLLYFIIKDHPFTDGNKRIGSFLFIVFLARNRYLFKKNGERKFNDNALVALALLIAESAPKHKDIMIKLIMNFLVS</sequence>
<evidence type="ECO:0000259" key="1">
    <source>
        <dbReference type="PROSITE" id="PS51459"/>
    </source>
</evidence>
<evidence type="ECO:0000313" key="3">
    <source>
        <dbReference type="Proteomes" id="UP000178082"/>
    </source>
</evidence>
<dbReference type="Pfam" id="PF02661">
    <property type="entry name" value="Fic"/>
    <property type="match status" value="1"/>
</dbReference>
<evidence type="ECO:0000313" key="2">
    <source>
        <dbReference type="EMBL" id="OGL54691.1"/>
    </source>
</evidence>
<dbReference type="AlphaFoldDB" id="A0A1F7SLN7"/>
<dbReference type="InterPro" id="IPR006440">
    <property type="entry name" value="Doc"/>
</dbReference>
<dbReference type="PANTHER" id="PTHR35810">
    <property type="entry name" value="CYTOPLASMIC PROTEIN-RELATED"/>
    <property type="match status" value="1"/>
</dbReference>
<reference evidence="2 3" key="1">
    <citation type="journal article" date="2016" name="Nat. Commun.">
        <title>Thousands of microbial genomes shed light on interconnected biogeochemical processes in an aquifer system.</title>
        <authorList>
            <person name="Anantharaman K."/>
            <person name="Brown C.T."/>
            <person name="Hug L.A."/>
            <person name="Sharon I."/>
            <person name="Castelle C.J."/>
            <person name="Probst A.J."/>
            <person name="Thomas B.C."/>
            <person name="Singh A."/>
            <person name="Wilkins M.J."/>
            <person name="Karaoz U."/>
            <person name="Brodie E.L."/>
            <person name="Williams K.H."/>
            <person name="Hubbard S.S."/>
            <person name="Banfield J.F."/>
        </authorList>
    </citation>
    <scope>NUCLEOTIDE SEQUENCE [LARGE SCALE GENOMIC DNA]</scope>
</reference>
<dbReference type="GO" id="GO:0016301">
    <property type="term" value="F:kinase activity"/>
    <property type="evidence" value="ECO:0007669"/>
    <property type="project" value="InterPro"/>
</dbReference>
<gene>
    <name evidence="2" type="ORF">A3G31_03935</name>
</gene>
<dbReference type="SUPFAM" id="SSF140931">
    <property type="entry name" value="Fic-like"/>
    <property type="match status" value="1"/>
</dbReference>
<dbReference type="NCBIfam" id="TIGR01550">
    <property type="entry name" value="DOC_P1"/>
    <property type="match status" value="1"/>
</dbReference>
<dbReference type="EMBL" id="MGDI01000009">
    <property type="protein sequence ID" value="OGL54691.1"/>
    <property type="molecule type" value="Genomic_DNA"/>
</dbReference>
<dbReference type="InterPro" id="IPR053737">
    <property type="entry name" value="Type_II_TA_Toxin"/>
</dbReference>